<dbReference type="RefSeq" id="XP_052946970.1">
    <property type="nucleotide sequence ID" value="XM_053093667.1"/>
</dbReference>
<reference evidence="1" key="1">
    <citation type="journal article" date="2022" name="G3 (Bethesda)">
        <title>High quality genome of the basidiomycete yeast Dioszegia hungarica PDD-24b-2 isolated from cloud water.</title>
        <authorList>
            <person name="Jarrige D."/>
            <person name="Haridas S."/>
            <person name="Bleykasten-Grosshans C."/>
            <person name="Joly M."/>
            <person name="Nadalig T."/>
            <person name="Sancelme M."/>
            <person name="Vuilleumier S."/>
            <person name="Grigoriev I.V."/>
            <person name="Amato P."/>
            <person name="Bringel F."/>
        </authorList>
    </citation>
    <scope>NUCLEOTIDE SEQUENCE</scope>
    <source>
        <strain evidence="1">PDD-24b-2</strain>
    </source>
</reference>
<dbReference type="EMBL" id="JAKWFO010000005">
    <property type="protein sequence ID" value="KAI9637193.1"/>
    <property type="molecule type" value="Genomic_DNA"/>
</dbReference>
<evidence type="ECO:0000313" key="1">
    <source>
        <dbReference type="EMBL" id="KAI9637193.1"/>
    </source>
</evidence>
<dbReference type="GeneID" id="77732872"/>
<organism evidence="1 2">
    <name type="scientific">Dioszegia hungarica</name>
    <dbReference type="NCBI Taxonomy" id="4972"/>
    <lineage>
        <taxon>Eukaryota</taxon>
        <taxon>Fungi</taxon>
        <taxon>Dikarya</taxon>
        <taxon>Basidiomycota</taxon>
        <taxon>Agaricomycotina</taxon>
        <taxon>Tremellomycetes</taxon>
        <taxon>Tremellales</taxon>
        <taxon>Bulleribasidiaceae</taxon>
        <taxon>Dioszegia</taxon>
    </lineage>
</organism>
<evidence type="ECO:0000313" key="2">
    <source>
        <dbReference type="Proteomes" id="UP001164286"/>
    </source>
</evidence>
<dbReference type="Proteomes" id="UP001164286">
    <property type="component" value="Unassembled WGS sequence"/>
</dbReference>
<name>A0AA38HA53_9TREE</name>
<comment type="caution">
    <text evidence="1">The sequence shown here is derived from an EMBL/GenBank/DDBJ whole genome shotgun (WGS) entry which is preliminary data.</text>
</comment>
<proteinExistence type="predicted"/>
<dbReference type="AlphaFoldDB" id="A0AA38HA53"/>
<accession>A0AA38HA53</accession>
<protein>
    <submittedName>
        <fullName evidence="1">Uncharacterized protein</fullName>
    </submittedName>
</protein>
<sequence length="393" mass="42619">MNGLPVNVLSEVLQHALGPDAPEPQLSLLTVNSNFYLAGIPHLYHSPTIKSNLTSFFLYSTSDNPTPVNGLSSAALIRAGHTKLVALRYVRKLHLLLADYVADNDVDAEMTAAEKAKKAADMCTEVADDLEAACEYVEGLRRGALPMLHTVRISDSDVLRLRSSSVSLSTPEASRKTRALWYTERALLCKASPTVWCQGFGTSPGLDPFPGSQADPKVYTSPEPAGPADMVSPPPLQQGRTTCYMHLTLEDDPYIIPGGDTYIYIQPETRDKLWISPLGDYKGLPDICGDWLGWAIRGSLLVHTPSRDLKLLAQVAPITRVIIGGLETTTDQPIEGTIDMRPASEIVRMARNAAVTGQSIGGDQVLVSCREVQIELRTIAQMPLCPGCGIISR</sequence>
<keyword evidence="2" id="KW-1185">Reference proteome</keyword>
<gene>
    <name evidence="1" type="ORF">MKK02DRAFT_45905</name>
</gene>